<evidence type="ECO:0000313" key="3">
    <source>
        <dbReference type="Proteomes" id="UP000077202"/>
    </source>
</evidence>
<dbReference type="EMBL" id="LVLJ01001967">
    <property type="protein sequence ID" value="OAE27167.1"/>
    <property type="molecule type" value="Genomic_DNA"/>
</dbReference>
<dbReference type="SUPFAM" id="SSF81383">
    <property type="entry name" value="F-box domain"/>
    <property type="match status" value="1"/>
</dbReference>
<dbReference type="AlphaFoldDB" id="A0A176W274"/>
<name>A0A176W274_MARPO</name>
<proteinExistence type="predicted"/>
<dbReference type="PANTHER" id="PTHR31672:SF2">
    <property type="entry name" value="F-BOX DOMAIN-CONTAINING PROTEIN"/>
    <property type="match status" value="1"/>
</dbReference>
<gene>
    <name evidence="2" type="ORF">AXG93_4666s1390</name>
</gene>
<evidence type="ECO:0000259" key="1">
    <source>
        <dbReference type="Pfam" id="PF00646"/>
    </source>
</evidence>
<dbReference type="InterPro" id="IPR001810">
    <property type="entry name" value="F-box_dom"/>
</dbReference>
<dbReference type="PANTHER" id="PTHR31672">
    <property type="entry name" value="BNACNNG10540D PROTEIN"/>
    <property type="match status" value="1"/>
</dbReference>
<dbReference type="Proteomes" id="UP000077202">
    <property type="component" value="Unassembled WGS sequence"/>
</dbReference>
<keyword evidence="3" id="KW-1185">Reference proteome</keyword>
<organism evidence="2 3">
    <name type="scientific">Marchantia polymorpha subsp. ruderalis</name>
    <dbReference type="NCBI Taxonomy" id="1480154"/>
    <lineage>
        <taxon>Eukaryota</taxon>
        <taxon>Viridiplantae</taxon>
        <taxon>Streptophyta</taxon>
        <taxon>Embryophyta</taxon>
        <taxon>Marchantiophyta</taxon>
        <taxon>Marchantiopsida</taxon>
        <taxon>Marchantiidae</taxon>
        <taxon>Marchantiales</taxon>
        <taxon>Marchantiaceae</taxon>
        <taxon>Marchantia</taxon>
    </lineage>
</organism>
<accession>A0A176W274</accession>
<feature type="domain" description="F-box" evidence="1">
    <location>
        <begin position="15"/>
        <end position="56"/>
    </location>
</feature>
<comment type="caution">
    <text evidence="2">The sequence shown here is derived from an EMBL/GenBank/DDBJ whole genome shotgun (WGS) entry which is preliminary data.</text>
</comment>
<dbReference type="Pfam" id="PF00646">
    <property type="entry name" value="F-box"/>
    <property type="match status" value="1"/>
</dbReference>
<dbReference type="Gene3D" id="1.20.1280.50">
    <property type="match status" value="1"/>
</dbReference>
<protein>
    <recommendedName>
        <fullName evidence="1">F-box domain-containing protein</fullName>
    </recommendedName>
</protein>
<dbReference type="InterPro" id="IPR050796">
    <property type="entry name" value="SCF_F-box_component"/>
</dbReference>
<evidence type="ECO:0000313" key="2">
    <source>
        <dbReference type="EMBL" id="OAE27167.1"/>
    </source>
</evidence>
<reference evidence="2" key="1">
    <citation type="submission" date="2016-03" db="EMBL/GenBank/DDBJ databases">
        <title>Mechanisms controlling the formation of the plant cell surface in tip-growing cells are functionally conserved among land plants.</title>
        <authorList>
            <person name="Honkanen S."/>
            <person name="Jones V.A."/>
            <person name="Morieri G."/>
            <person name="Champion C."/>
            <person name="Hetherington A.J."/>
            <person name="Kelly S."/>
            <person name="Saint-Marcoux D."/>
            <person name="Proust H."/>
            <person name="Prescott H."/>
            <person name="Dolan L."/>
        </authorList>
    </citation>
    <scope>NUCLEOTIDE SEQUENCE [LARGE SCALE GENOMIC DNA]</scope>
    <source>
        <tissue evidence="2">Whole gametophyte</tissue>
    </source>
</reference>
<sequence>MELEREDDRPQDLLDSLSVELLIKVLRDQDLPKFTLAECRLVCKKWKAIIDGPELRNKIWNRSVILYDASIENTAYFCFGDRWIRRYITFGPKQVVAADGGLLCFNECLSTEYVMYNPVEDKFLTLNVPHEIDGVYTVFDGMLDCIIVGLVVDQSTKHFKLVLGGILVTDRRRSLIYDSTTSTWSWLIDPFPTLLNSMEVEWHSEKCVVCDGCLYWLVWDPTVMIKALLIFDLREETWNVLAEEVMEDKPGALHILAYEGSVCLLAMEWTDVEFDRRSYVLMMDGSLIGSTIDQWVLEDGRAFKIYASGGCDLFFVFEEEGEDLEVAKYWAEEETMFLLPEPPFRAAHEFRFRGFLPHVIYDPWCAIIPAPGVNEEQEWTKQQQGHLAISVLYNDSDWEQRSRLFDWKEGPRRVLIQTHQVVVTFVENDYGTG</sequence>
<dbReference type="InterPro" id="IPR036047">
    <property type="entry name" value="F-box-like_dom_sf"/>
</dbReference>